<feature type="transmembrane region" description="Helical" evidence="3">
    <location>
        <begin position="255"/>
        <end position="274"/>
    </location>
</feature>
<evidence type="ECO:0000313" key="6">
    <source>
        <dbReference type="EMBL" id="TDT14795.1"/>
    </source>
</evidence>
<keyword evidence="7" id="KW-1185">Reference proteome</keyword>
<feature type="transmembrane region" description="Helical" evidence="3">
    <location>
        <begin position="191"/>
        <end position="209"/>
    </location>
</feature>
<feature type="transmembrane region" description="Helical" evidence="3">
    <location>
        <begin position="166"/>
        <end position="184"/>
    </location>
</feature>
<feature type="transmembrane region" description="Helical" evidence="3">
    <location>
        <begin position="319"/>
        <end position="343"/>
    </location>
</feature>
<feature type="domain" description="Beta-lactamase-related" evidence="4">
    <location>
        <begin position="550"/>
        <end position="837"/>
    </location>
</feature>
<dbReference type="EMBL" id="SOAU01000001">
    <property type="protein sequence ID" value="TDT14795.1"/>
    <property type="molecule type" value="Genomic_DNA"/>
</dbReference>
<feature type="transmembrane region" description="Helical" evidence="3">
    <location>
        <begin position="355"/>
        <end position="375"/>
    </location>
</feature>
<feature type="compositionally biased region" description="Acidic residues" evidence="2">
    <location>
        <begin position="501"/>
        <end position="514"/>
    </location>
</feature>
<dbReference type="RefSeq" id="WP_133867310.1">
    <property type="nucleotide sequence ID" value="NZ_SOAU01000001.1"/>
</dbReference>
<dbReference type="InterPro" id="IPR001466">
    <property type="entry name" value="Beta-lactam-related"/>
</dbReference>
<dbReference type="InterPro" id="IPR012338">
    <property type="entry name" value="Beta-lactam/transpept-like"/>
</dbReference>
<sequence>MSNQLHRVAASTGGSSAEWEPPRQYADELPAPTVAVTSSRRKRDDSLDVMRTVALVRVVVWHAFGIAFISWVVATMPIMFFVAGSLLAGSLDRMRVRDMYRKRLKRLLVPYWFFGGTVLLVAQFAYLMDPTVARYVEPSRVFAWIFPVVDPSVSLWEGGWASSPMWYLRVYLWLLVLSPVLRWAVKRFGSLALLPSVVIAAVMEMWLHHPTAVQGPTGLVPSEASWMLGETALFSFFLMLGFLHHDGAFERLTTWAAAEWMLIAAVGTFLWWTVFPAPTGVINHSFIGLLASGIGWIALFLVAKPWLLGATDNDIGKAIVYWFTARAMSVYLWHSPAIAIGYWLMGGIAPDAARIWVLVPTAALTVLAVVLFGWIEDIASGQPARLWPRPAASVMWRWPDAMPWGQRRGNAVLSGLALGLLAATTFAAVAVNRSGADSVSAAGPTAAATASADESELPPPPSGSPAIADFGDSTDAADTTSTDTELPPAPSGSPDIADFGESSDDGATETDDSELPPAPSGSPDIADFGSTDTADAADAVAPTAASGDLDSVVADWLAAKGVDGVRVAVVDGAGTMTTAAVGDVALDDVVPITSTTKTMTAAIILDLAEQGVLDLDGPLPAVAALPEFPYNDQITIRQLLMHTSGLVAYQSATGYDQTQYLTDIEAVTMSGNTPLEWEPGTARGYSNSGFLLLGLIAEQVTGRPYADLVADRTAALGLTTMQLDDNQVGGWVGSSAGGLEASVVDLATWGSALFQQDLVLSPEMVAEMTDVSNDFRAGLGAFPVCPCSVAEDGTPIVTSIGHNGGEVSVQYSPSDDLVVAVSLTESLWTDELNEQDVYDLLASIRTTF</sequence>
<feature type="compositionally biased region" description="Low complexity" evidence="2">
    <location>
        <begin position="473"/>
        <end position="484"/>
    </location>
</feature>
<feature type="transmembrane region" description="Helical" evidence="3">
    <location>
        <begin position="59"/>
        <end position="87"/>
    </location>
</feature>
<dbReference type="PANTHER" id="PTHR43283:SF11">
    <property type="entry name" value="BETA-LACTAMASE-RELATED DOMAIN-CONTAINING PROTEIN"/>
    <property type="match status" value="1"/>
</dbReference>
<feature type="transmembrane region" description="Helical" evidence="3">
    <location>
        <begin position="286"/>
        <end position="307"/>
    </location>
</feature>
<organism evidence="6 7">
    <name type="scientific">Ilumatobacter fluminis</name>
    <dbReference type="NCBI Taxonomy" id="467091"/>
    <lineage>
        <taxon>Bacteria</taxon>
        <taxon>Bacillati</taxon>
        <taxon>Actinomycetota</taxon>
        <taxon>Acidimicrobiia</taxon>
        <taxon>Acidimicrobiales</taxon>
        <taxon>Ilumatobacteraceae</taxon>
        <taxon>Ilumatobacter</taxon>
    </lineage>
</organism>
<evidence type="ECO:0000256" key="3">
    <source>
        <dbReference type="SAM" id="Phobius"/>
    </source>
</evidence>
<evidence type="ECO:0000256" key="1">
    <source>
        <dbReference type="ARBA" id="ARBA00022801"/>
    </source>
</evidence>
<name>A0A4R7HVE1_9ACTN</name>
<comment type="caution">
    <text evidence="6">The sequence shown here is derived from an EMBL/GenBank/DDBJ whole genome shotgun (WGS) entry which is preliminary data.</text>
</comment>
<dbReference type="Pfam" id="PF00144">
    <property type="entry name" value="Beta-lactamase"/>
    <property type="match status" value="1"/>
</dbReference>
<keyword evidence="1" id="KW-0378">Hydrolase</keyword>
<feature type="domain" description="Acyltransferase 3" evidence="5">
    <location>
        <begin position="45"/>
        <end position="373"/>
    </location>
</feature>
<dbReference type="Proteomes" id="UP000294558">
    <property type="component" value="Unassembled WGS sequence"/>
</dbReference>
<accession>A0A4R7HVE1</accession>
<dbReference type="Gene3D" id="3.40.710.10">
    <property type="entry name" value="DD-peptidase/beta-lactamase superfamily"/>
    <property type="match status" value="1"/>
</dbReference>
<dbReference type="GO" id="GO:0016747">
    <property type="term" value="F:acyltransferase activity, transferring groups other than amino-acyl groups"/>
    <property type="evidence" value="ECO:0007669"/>
    <property type="project" value="InterPro"/>
</dbReference>
<reference evidence="6 7" key="1">
    <citation type="submission" date="2019-03" db="EMBL/GenBank/DDBJ databases">
        <title>Sequencing the genomes of 1000 actinobacteria strains.</title>
        <authorList>
            <person name="Klenk H.-P."/>
        </authorList>
    </citation>
    <scope>NUCLEOTIDE SEQUENCE [LARGE SCALE GENOMIC DNA]</scope>
    <source>
        <strain evidence="6 7">DSM 18936</strain>
    </source>
</reference>
<keyword evidence="3" id="KW-1133">Transmembrane helix</keyword>
<dbReference type="PANTHER" id="PTHR43283">
    <property type="entry name" value="BETA-LACTAMASE-RELATED"/>
    <property type="match status" value="1"/>
</dbReference>
<evidence type="ECO:0000259" key="5">
    <source>
        <dbReference type="Pfam" id="PF01757"/>
    </source>
</evidence>
<proteinExistence type="predicted"/>
<gene>
    <name evidence="6" type="ORF">BDK89_0352</name>
</gene>
<dbReference type="InterPro" id="IPR002656">
    <property type="entry name" value="Acyl_transf_3_dom"/>
</dbReference>
<feature type="transmembrane region" description="Helical" evidence="3">
    <location>
        <begin position="224"/>
        <end position="243"/>
    </location>
</feature>
<dbReference type="AlphaFoldDB" id="A0A4R7HVE1"/>
<dbReference type="GO" id="GO:0016787">
    <property type="term" value="F:hydrolase activity"/>
    <property type="evidence" value="ECO:0007669"/>
    <property type="project" value="UniProtKB-KW"/>
</dbReference>
<dbReference type="OrthoDB" id="5171428at2"/>
<evidence type="ECO:0000256" key="2">
    <source>
        <dbReference type="SAM" id="MobiDB-lite"/>
    </source>
</evidence>
<evidence type="ECO:0000313" key="7">
    <source>
        <dbReference type="Proteomes" id="UP000294558"/>
    </source>
</evidence>
<evidence type="ECO:0000259" key="4">
    <source>
        <dbReference type="Pfam" id="PF00144"/>
    </source>
</evidence>
<dbReference type="SUPFAM" id="SSF56601">
    <property type="entry name" value="beta-lactamase/transpeptidase-like"/>
    <property type="match status" value="1"/>
</dbReference>
<protein>
    <submittedName>
        <fullName evidence="6">CubicO group peptidase (Beta-lactamase class C family)</fullName>
    </submittedName>
</protein>
<feature type="region of interest" description="Disordered" evidence="2">
    <location>
        <begin position="447"/>
        <end position="531"/>
    </location>
</feature>
<dbReference type="Pfam" id="PF01757">
    <property type="entry name" value="Acyl_transf_3"/>
    <property type="match status" value="1"/>
</dbReference>
<feature type="transmembrane region" description="Helical" evidence="3">
    <location>
        <begin position="411"/>
        <end position="431"/>
    </location>
</feature>
<keyword evidence="3" id="KW-0812">Transmembrane</keyword>
<keyword evidence="3" id="KW-0472">Membrane</keyword>
<feature type="region of interest" description="Disordered" evidence="2">
    <location>
        <begin position="1"/>
        <end position="22"/>
    </location>
</feature>
<dbReference type="InterPro" id="IPR050789">
    <property type="entry name" value="Diverse_Enzym_Activities"/>
</dbReference>
<feature type="transmembrane region" description="Helical" evidence="3">
    <location>
        <begin position="108"/>
        <end position="128"/>
    </location>
</feature>